<dbReference type="RefSeq" id="WP_305517424.1">
    <property type="nucleotide sequence ID" value="NZ_JAUPEV010000010.1"/>
</dbReference>
<protein>
    <submittedName>
        <fullName evidence="1">Uncharacterized protein</fullName>
    </submittedName>
</protein>
<gene>
    <name evidence="1" type="ORF">Q5I04_06635</name>
</gene>
<reference evidence="2" key="1">
    <citation type="submission" date="2023-07" db="EMBL/GenBank/DDBJ databases">
        <title>Unpublished Manusciprt.</title>
        <authorList>
            <person name="Aydin F."/>
            <person name="Tarhane S."/>
            <person name="Saticioglu I.B."/>
            <person name="Karakaya E."/>
            <person name="Abay S."/>
            <person name="Guran O."/>
            <person name="Bozkurt E."/>
            <person name="Uzum N."/>
            <person name="Olgun K."/>
            <person name="Jablonski D."/>
        </authorList>
    </citation>
    <scope>NUCLEOTIDE SEQUENCE [LARGE SCALE GENOMIC DNA]</scope>
    <source>
        <strain evidence="2">faydin-H75</strain>
    </source>
</reference>
<evidence type="ECO:0000313" key="2">
    <source>
        <dbReference type="Proteomes" id="UP001240777"/>
    </source>
</evidence>
<proteinExistence type="predicted"/>
<keyword evidence="2" id="KW-1185">Reference proteome</keyword>
<organism evidence="1 2">
    <name type="scientific">Helicobacter cappadocius</name>
    <dbReference type="NCBI Taxonomy" id="3063998"/>
    <lineage>
        <taxon>Bacteria</taxon>
        <taxon>Pseudomonadati</taxon>
        <taxon>Campylobacterota</taxon>
        <taxon>Epsilonproteobacteria</taxon>
        <taxon>Campylobacterales</taxon>
        <taxon>Helicobacteraceae</taxon>
        <taxon>Helicobacter</taxon>
    </lineage>
</organism>
<accession>A0ABT8Z5W1</accession>
<sequence>MKFVWLVWLPPLILRKIMTTKEGSAHICIQSPIIAELHISSLRRD</sequence>
<dbReference type="EMBL" id="JAUPEV010000010">
    <property type="protein sequence ID" value="MDO7253582.1"/>
    <property type="molecule type" value="Genomic_DNA"/>
</dbReference>
<evidence type="ECO:0000313" key="1">
    <source>
        <dbReference type="EMBL" id="MDO7253582.1"/>
    </source>
</evidence>
<dbReference type="Proteomes" id="UP001240777">
    <property type="component" value="Unassembled WGS sequence"/>
</dbReference>
<name>A0ABT8Z5W1_9HELI</name>
<comment type="caution">
    <text evidence="1">The sequence shown here is derived from an EMBL/GenBank/DDBJ whole genome shotgun (WGS) entry which is preliminary data.</text>
</comment>